<reference evidence="2 3" key="1">
    <citation type="submission" date="2019-05" db="EMBL/GenBank/DDBJ databases">
        <authorList>
            <person name="Qu J.-H."/>
        </authorList>
    </citation>
    <scope>NUCLEOTIDE SEQUENCE [LARGE SCALE GENOMIC DNA]</scope>
    <source>
        <strain evidence="2 3">NS28</strain>
    </source>
</reference>
<dbReference type="InterPro" id="IPR036568">
    <property type="entry name" value="GGCT-like_sf"/>
</dbReference>
<comment type="caution">
    <text evidence="2">The sequence shown here is derived from an EMBL/GenBank/DDBJ whole genome shotgun (WGS) entry which is preliminary data.</text>
</comment>
<gene>
    <name evidence="2" type="ORF">FEM33_11260</name>
</gene>
<dbReference type="OrthoDB" id="5070127at2"/>
<dbReference type="GO" id="GO:0016740">
    <property type="term" value="F:transferase activity"/>
    <property type="evidence" value="ECO:0007669"/>
    <property type="project" value="UniProtKB-KW"/>
</dbReference>
<dbReference type="EMBL" id="VBSN01000034">
    <property type="protein sequence ID" value="KAA6439695.1"/>
    <property type="molecule type" value="Genomic_DNA"/>
</dbReference>
<dbReference type="AlphaFoldDB" id="A0A5M8QTT8"/>
<dbReference type="Pfam" id="PF06094">
    <property type="entry name" value="GGACT"/>
    <property type="match status" value="1"/>
</dbReference>
<keyword evidence="2" id="KW-0808">Transferase</keyword>
<evidence type="ECO:0000313" key="2">
    <source>
        <dbReference type="EMBL" id="KAA6439695.1"/>
    </source>
</evidence>
<feature type="domain" description="Gamma-glutamylcyclotransferase AIG2-like" evidence="1">
    <location>
        <begin position="24"/>
        <end position="131"/>
    </location>
</feature>
<dbReference type="Gene3D" id="3.10.490.10">
    <property type="entry name" value="Gamma-glutamyl cyclotransferase-like"/>
    <property type="match status" value="1"/>
</dbReference>
<evidence type="ECO:0000313" key="3">
    <source>
        <dbReference type="Proteomes" id="UP000323994"/>
    </source>
</evidence>
<dbReference type="CDD" id="cd06661">
    <property type="entry name" value="GGCT_like"/>
    <property type="match status" value="1"/>
</dbReference>
<proteinExistence type="predicted"/>
<evidence type="ECO:0000259" key="1">
    <source>
        <dbReference type="Pfam" id="PF06094"/>
    </source>
</evidence>
<dbReference type="SUPFAM" id="SSF110857">
    <property type="entry name" value="Gamma-glutamyl cyclotransferase-like"/>
    <property type="match status" value="1"/>
</dbReference>
<keyword evidence="3" id="KW-1185">Reference proteome</keyword>
<dbReference type="Proteomes" id="UP000323994">
    <property type="component" value="Unassembled WGS sequence"/>
</dbReference>
<accession>A0A5M8QTT8</accession>
<sequence>MTELSLSDSEQSLIKTYVPQNVFIIYGTLAPGKPNHSKVEHIKGEWKSAVIKGGRLESKGWGSKMGYDGFVPVPDPEQKMDIAAQILFSDELTKHWESLDQFEGEGYRRILARYELADGHKGVGYVYAINEK</sequence>
<organism evidence="2 3">
    <name type="scientific">Dyadobacter flavalbus</name>
    <dbReference type="NCBI Taxonomy" id="2579942"/>
    <lineage>
        <taxon>Bacteria</taxon>
        <taxon>Pseudomonadati</taxon>
        <taxon>Bacteroidota</taxon>
        <taxon>Cytophagia</taxon>
        <taxon>Cytophagales</taxon>
        <taxon>Spirosomataceae</taxon>
        <taxon>Dyadobacter</taxon>
    </lineage>
</organism>
<dbReference type="InterPro" id="IPR013024">
    <property type="entry name" value="GGCT-like"/>
</dbReference>
<protein>
    <submittedName>
        <fullName evidence="2">Gamma-glutamylcyclotransferase</fullName>
    </submittedName>
</protein>
<name>A0A5M8QTT8_9BACT</name>
<dbReference type="InterPro" id="IPR009288">
    <property type="entry name" value="AIG2-like_dom"/>
</dbReference>